<evidence type="ECO:0000256" key="10">
    <source>
        <dbReference type="RuleBase" id="RU364125"/>
    </source>
</evidence>
<evidence type="ECO:0000256" key="8">
    <source>
        <dbReference type="ARBA" id="ARBA00022989"/>
    </source>
</evidence>
<evidence type="ECO:0000313" key="14">
    <source>
        <dbReference type="EMBL" id="STQ87542.1"/>
    </source>
</evidence>
<comment type="function">
    <text evidence="1 10">Controls the rotational direction of flagella during chemotaxis.</text>
</comment>
<feature type="transmembrane region" description="Helical" evidence="10">
    <location>
        <begin position="20"/>
        <end position="43"/>
    </location>
</feature>
<name>A0A0N1MQ75_9HELI</name>
<dbReference type="AlphaFoldDB" id="A0A0N1MQ75"/>
<proteinExistence type="inferred from homology"/>
<dbReference type="Proteomes" id="UP000255269">
    <property type="component" value="Unassembled WGS sequence"/>
</dbReference>
<dbReference type="GeneID" id="93196390"/>
<evidence type="ECO:0000256" key="4">
    <source>
        <dbReference type="ARBA" id="ARBA00022475"/>
    </source>
</evidence>
<keyword evidence="4 10" id="KW-1003">Cell membrane</keyword>
<evidence type="ECO:0000313" key="16">
    <source>
        <dbReference type="Proteomes" id="UP000037997"/>
    </source>
</evidence>
<dbReference type="GO" id="GO:0006935">
    <property type="term" value="P:chemotaxis"/>
    <property type="evidence" value="ECO:0007669"/>
    <property type="project" value="UniProtKB-KW"/>
</dbReference>
<evidence type="ECO:0000256" key="1">
    <source>
        <dbReference type="ARBA" id="ARBA00002254"/>
    </source>
</evidence>
<keyword evidence="13" id="KW-0966">Cell projection</keyword>
<keyword evidence="6 10" id="KW-0812">Transmembrane</keyword>
<dbReference type="NCBIfam" id="NF006283">
    <property type="entry name" value="PRK08455.1"/>
    <property type="match status" value="1"/>
</dbReference>
<keyword evidence="13" id="KW-0282">Flagellum</keyword>
<dbReference type="EMBL" id="UGJF01000001">
    <property type="protein sequence ID" value="STQ87542.1"/>
    <property type="molecule type" value="Genomic_DNA"/>
</dbReference>
<evidence type="ECO:0000256" key="9">
    <source>
        <dbReference type="ARBA" id="ARBA00023136"/>
    </source>
</evidence>
<dbReference type="RefSeq" id="WP_005023181.1">
    <property type="nucleotide sequence ID" value="NZ_CABKNZ010000039.1"/>
</dbReference>
<organism evidence="13 16">
    <name type="scientific">Helicobacter pullorum</name>
    <dbReference type="NCBI Taxonomy" id="35818"/>
    <lineage>
        <taxon>Bacteria</taxon>
        <taxon>Pseudomonadati</taxon>
        <taxon>Campylobacterota</taxon>
        <taxon>Epsilonproteobacteria</taxon>
        <taxon>Campylobacterales</taxon>
        <taxon>Helicobacteraceae</taxon>
        <taxon>Helicobacter</taxon>
    </lineage>
</organism>
<comment type="subcellular location">
    <subcellularLocation>
        <location evidence="2">Cell membrane</location>
        <topology evidence="2">Single-pass membrane protein</topology>
    </subcellularLocation>
</comment>
<dbReference type="Proteomes" id="UP000037800">
    <property type="component" value="Unassembled WGS sequence"/>
</dbReference>
<evidence type="ECO:0000313" key="12">
    <source>
        <dbReference type="EMBL" id="KPH49873.1"/>
    </source>
</evidence>
<keyword evidence="7 10" id="KW-0283">Flagellar rotation</keyword>
<dbReference type="OrthoDB" id="9799777at2"/>
<dbReference type="Proteomes" id="UP000037997">
    <property type="component" value="Unassembled WGS sequence"/>
</dbReference>
<dbReference type="InterPro" id="IPR005503">
    <property type="entry name" value="FliL"/>
</dbReference>
<evidence type="ECO:0000256" key="3">
    <source>
        <dbReference type="ARBA" id="ARBA00008281"/>
    </source>
</evidence>
<keyword evidence="13" id="KW-0969">Cilium</keyword>
<keyword evidence="8 10" id="KW-1133">Transmembrane helix</keyword>
<reference evidence="14 17" key="2">
    <citation type="submission" date="2018-06" db="EMBL/GenBank/DDBJ databases">
        <authorList>
            <consortium name="Pathogen Informatics"/>
            <person name="Doyle S."/>
        </authorList>
    </citation>
    <scope>NUCLEOTIDE SEQUENCE [LARGE SCALE GENOMIC DNA]</scope>
    <source>
        <strain evidence="14 17">NCTC13156</strain>
    </source>
</reference>
<dbReference type="GO" id="GO:0009425">
    <property type="term" value="C:bacterial-type flagellum basal body"/>
    <property type="evidence" value="ECO:0007669"/>
    <property type="project" value="InterPro"/>
</dbReference>
<evidence type="ECO:0000313" key="13">
    <source>
        <dbReference type="EMBL" id="KPH54864.1"/>
    </source>
</evidence>
<evidence type="ECO:0000256" key="7">
    <source>
        <dbReference type="ARBA" id="ARBA00022779"/>
    </source>
</evidence>
<evidence type="ECO:0000256" key="2">
    <source>
        <dbReference type="ARBA" id="ARBA00004162"/>
    </source>
</evidence>
<sequence>MAEEAQKDSKLSNLKQNKMILFIIIGVVALLLIILIIVGILIFSGDKEESQPQSNQPLQSAASKSSTANPNSSLLSVGPMYPLEQFIVNLVSTGGGKRYLKTSIALEMSIAEMQPELDSKVDILRDTIITILSDKTFEEIQTTRGKQKLKEEILARINEFLVDGRIVNVFFTDFVVQ</sequence>
<dbReference type="STRING" id="35818.HPU229336_05770"/>
<dbReference type="PANTHER" id="PTHR35091">
    <property type="entry name" value="FLAGELLAR PROTEIN FLIL"/>
    <property type="match status" value="1"/>
</dbReference>
<dbReference type="PANTHER" id="PTHR35091:SF2">
    <property type="entry name" value="FLAGELLAR PROTEIN FLIL"/>
    <property type="match status" value="1"/>
</dbReference>
<dbReference type="GO" id="GO:0071978">
    <property type="term" value="P:bacterial-type flagellum-dependent swarming motility"/>
    <property type="evidence" value="ECO:0007669"/>
    <property type="project" value="TreeGrafter"/>
</dbReference>
<reference evidence="15 16" key="1">
    <citation type="submission" date="2014-06" db="EMBL/GenBank/DDBJ databases">
        <title>Helicobacter pullorum isolates in fresh chicken meat - phenotypic and genotypic features.</title>
        <authorList>
            <person name="Borges V."/>
            <person name="Santos A."/>
            <person name="Correia C.B."/>
            <person name="Saraiva M."/>
            <person name="Menard A."/>
            <person name="Vieira L."/>
            <person name="Sampaio D.A."/>
            <person name="Gomes J.P."/>
            <person name="Oleastro M."/>
        </authorList>
    </citation>
    <scope>NUCLEOTIDE SEQUENCE [LARGE SCALE GENOMIC DNA]</scope>
    <source>
        <strain evidence="13 16">229334/12</strain>
        <strain evidence="12 15">229336/12</strain>
    </source>
</reference>
<evidence type="ECO:0000256" key="5">
    <source>
        <dbReference type="ARBA" id="ARBA00022500"/>
    </source>
</evidence>
<keyword evidence="5 10" id="KW-0145">Chemotaxis</keyword>
<accession>A0A0N1MQ75</accession>
<dbReference type="PATRIC" id="fig|35818.10.peg.1176"/>
<protein>
    <recommendedName>
        <fullName evidence="10">Flagellar protein FliL</fullName>
    </recommendedName>
</protein>
<evidence type="ECO:0000256" key="11">
    <source>
        <dbReference type="SAM" id="MobiDB-lite"/>
    </source>
</evidence>
<comment type="similarity">
    <text evidence="3 10">Belongs to the FliL family.</text>
</comment>
<evidence type="ECO:0000313" key="15">
    <source>
        <dbReference type="Proteomes" id="UP000037800"/>
    </source>
</evidence>
<evidence type="ECO:0000313" key="17">
    <source>
        <dbReference type="Proteomes" id="UP000255269"/>
    </source>
</evidence>
<dbReference type="EMBL" id="JNUR01000039">
    <property type="protein sequence ID" value="KPH49873.1"/>
    <property type="molecule type" value="Genomic_DNA"/>
</dbReference>
<feature type="region of interest" description="Disordered" evidence="11">
    <location>
        <begin position="52"/>
        <end position="71"/>
    </location>
</feature>
<dbReference type="GO" id="GO:0005886">
    <property type="term" value="C:plasma membrane"/>
    <property type="evidence" value="ECO:0007669"/>
    <property type="project" value="UniProtKB-SubCell"/>
</dbReference>
<gene>
    <name evidence="14" type="primary">fliL</name>
    <name evidence="13" type="ORF">HPU229334_11440</name>
    <name evidence="12" type="ORF">HPU229336_05770</name>
    <name evidence="14" type="ORF">NCTC13156_00361</name>
</gene>
<dbReference type="EMBL" id="JNOC01000079">
    <property type="protein sequence ID" value="KPH54864.1"/>
    <property type="molecule type" value="Genomic_DNA"/>
</dbReference>
<dbReference type="Pfam" id="PF03748">
    <property type="entry name" value="FliL"/>
    <property type="match status" value="1"/>
</dbReference>
<keyword evidence="9 10" id="KW-0472">Membrane</keyword>
<evidence type="ECO:0000256" key="6">
    <source>
        <dbReference type="ARBA" id="ARBA00022692"/>
    </source>
</evidence>